<evidence type="ECO:0000313" key="1">
    <source>
        <dbReference type="EMBL" id="SEQ49178.1"/>
    </source>
</evidence>
<dbReference type="STRING" id="355243.SAMN03080615_01667"/>
<gene>
    <name evidence="1" type="ORF">SAMN03080615_01667</name>
</gene>
<reference evidence="2" key="1">
    <citation type="submission" date="2016-10" db="EMBL/GenBank/DDBJ databases">
        <authorList>
            <person name="Varghese N."/>
            <person name="Submissions S."/>
        </authorList>
    </citation>
    <scope>NUCLEOTIDE SEQUENCE [LARGE SCALE GENOMIC DNA]</scope>
    <source>
        <strain evidence="2">DSM 18887</strain>
    </source>
</reference>
<keyword evidence="2" id="KW-1185">Reference proteome</keyword>
<sequence length="67" mass="7015">MKKSNVRIVSNGKAKGSQVLVDGVPLDGVQAIAIHTIKPGGNVVVDLRLNGVELDVVAEARLPEIES</sequence>
<dbReference type="RefSeq" id="WP_091356526.1">
    <property type="nucleotide sequence ID" value="NZ_AP025284.1"/>
</dbReference>
<proteinExistence type="predicted"/>
<name>A0A1H9GH35_9GAMM</name>
<dbReference type="EMBL" id="FOGB01000004">
    <property type="protein sequence ID" value="SEQ49178.1"/>
    <property type="molecule type" value="Genomic_DNA"/>
</dbReference>
<organism evidence="1 2">
    <name type="scientific">Amphritea atlantica</name>
    <dbReference type="NCBI Taxonomy" id="355243"/>
    <lineage>
        <taxon>Bacteria</taxon>
        <taxon>Pseudomonadati</taxon>
        <taxon>Pseudomonadota</taxon>
        <taxon>Gammaproteobacteria</taxon>
        <taxon>Oceanospirillales</taxon>
        <taxon>Oceanospirillaceae</taxon>
        <taxon>Amphritea</taxon>
    </lineage>
</organism>
<dbReference type="Proteomes" id="UP000198749">
    <property type="component" value="Unassembled WGS sequence"/>
</dbReference>
<evidence type="ECO:0000313" key="2">
    <source>
        <dbReference type="Proteomes" id="UP000198749"/>
    </source>
</evidence>
<protein>
    <submittedName>
        <fullName evidence="1">Uncharacterized protein</fullName>
    </submittedName>
</protein>
<accession>A0A1H9GH35</accession>
<dbReference type="AlphaFoldDB" id="A0A1H9GH35"/>